<dbReference type="SUPFAM" id="SSF53448">
    <property type="entry name" value="Nucleotide-diphospho-sugar transferases"/>
    <property type="match status" value="1"/>
</dbReference>
<dbReference type="InterPro" id="IPR029044">
    <property type="entry name" value="Nucleotide-diphossugar_trans"/>
</dbReference>
<proteinExistence type="predicted"/>
<feature type="domain" description="MobA-like NTP transferase" evidence="2">
    <location>
        <begin position="22"/>
        <end position="127"/>
    </location>
</feature>
<keyword evidence="4" id="KW-1185">Reference proteome</keyword>
<dbReference type="AlphaFoldDB" id="D2RGF0"/>
<evidence type="ECO:0000256" key="1">
    <source>
        <dbReference type="ARBA" id="ARBA00022679"/>
    </source>
</evidence>
<sequence length="203" mass="22580">MENRYEVGRRAIKNIIGDMLIVVMAGGKSSRMGFEKPLALVRGKPMLLWVYDRAVKAGDAVVAVSRNTPRTAEFCKERGIETIETSGKGYVEDIRFILKEFGEFVSVACDIPFVRAEDIREIVENFEGMSLTGVLSPKIVPDFIDLKKLPIYEGWVIVGLNAVGWEGEMFLELKNPLLALNVNTPEDLALANTIANKLDTSWA</sequence>
<dbReference type="Gene3D" id="3.90.550.10">
    <property type="entry name" value="Spore Coat Polysaccharide Biosynthesis Protein SpsA, Chain A"/>
    <property type="match status" value="1"/>
</dbReference>
<gene>
    <name evidence="3" type="ordered locus">Arcpr_0305</name>
</gene>
<evidence type="ECO:0000313" key="4">
    <source>
        <dbReference type="Proteomes" id="UP000001901"/>
    </source>
</evidence>
<organism evidence="3 4">
    <name type="scientific">Archaeoglobus profundus (strain DSM 5631 / JCM 9629 / NBRC 100127 / Av18)</name>
    <dbReference type="NCBI Taxonomy" id="572546"/>
    <lineage>
        <taxon>Archaea</taxon>
        <taxon>Methanobacteriati</taxon>
        <taxon>Methanobacteriota</taxon>
        <taxon>Archaeoglobi</taxon>
        <taxon>Archaeoglobales</taxon>
        <taxon>Archaeoglobaceae</taxon>
        <taxon>Archaeoglobus</taxon>
    </lineage>
</organism>
<dbReference type="Proteomes" id="UP000001901">
    <property type="component" value="Chromosome"/>
</dbReference>
<dbReference type="EMBL" id="CP001857">
    <property type="protein sequence ID" value="ADB57375.1"/>
    <property type="molecule type" value="Genomic_DNA"/>
</dbReference>
<dbReference type="InterPro" id="IPR025877">
    <property type="entry name" value="MobA-like_NTP_Trfase"/>
</dbReference>
<evidence type="ECO:0000259" key="2">
    <source>
        <dbReference type="Pfam" id="PF12804"/>
    </source>
</evidence>
<name>D2RGF0_ARCPA</name>
<keyword evidence="1 3" id="KW-0808">Transferase</keyword>
<dbReference type="Pfam" id="PF12804">
    <property type="entry name" value="NTP_transf_3"/>
    <property type="match status" value="1"/>
</dbReference>
<dbReference type="PaxDb" id="572546-Arcpr_0305"/>
<reference evidence="3 4" key="1">
    <citation type="journal article" date="2010" name="Stand. Genomic Sci.">
        <title>Complete genome sequence of Archaeoglobus profundus type strain (AV18).</title>
        <authorList>
            <person name="von Jan M."/>
            <person name="Lapidus A."/>
            <person name="Del Rio T.G."/>
            <person name="Copeland A."/>
            <person name="Tice H."/>
            <person name="Cheng J.F."/>
            <person name="Lucas S."/>
            <person name="Chen F."/>
            <person name="Nolan M."/>
            <person name="Goodwin L."/>
            <person name="Han C."/>
            <person name="Pitluck S."/>
            <person name="Liolios K."/>
            <person name="Ivanova N."/>
            <person name="Mavromatis K."/>
            <person name="Ovchinnikova G."/>
            <person name="Chertkov O."/>
            <person name="Pati A."/>
            <person name="Chen A."/>
            <person name="Palaniappan K."/>
            <person name="Land M."/>
            <person name="Hauser L."/>
            <person name="Chang Y.J."/>
            <person name="Jeffries C.D."/>
            <person name="Saunders E."/>
            <person name="Brettin T."/>
            <person name="Detter J.C."/>
            <person name="Chain P."/>
            <person name="Eichinger K."/>
            <person name="Huber H."/>
            <person name="Spring S."/>
            <person name="Rohde M."/>
            <person name="Goker M."/>
            <person name="Wirth R."/>
            <person name="Woyke T."/>
            <person name="Bristow J."/>
            <person name="Eisen J.A."/>
            <person name="Markowitz V."/>
            <person name="Hugenholtz P."/>
            <person name="Kyrpides N.C."/>
            <person name="Klenk H.P."/>
        </authorList>
    </citation>
    <scope>NUCLEOTIDE SEQUENCE [LARGE SCALE GENOMIC DNA]</scope>
    <source>
        <strain evidence="4">DSM 5631 / JCM 9629 / NBRC 100127 / Av18</strain>
    </source>
</reference>
<evidence type="ECO:0000313" key="3">
    <source>
        <dbReference type="EMBL" id="ADB57375.1"/>
    </source>
</evidence>
<dbReference type="STRING" id="572546.Arcpr_0305"/>
<dbReference type="PANTHER" id="PTHR19136:SF86">
    <property type="entry name" value="ADENOSYLCOBINAMIDE-PHOSPHATE GUANYLYLTRANSFERASE"/>
    <property type="match status" value="1"/>
</dbReference>
<dbReference type="eggNOG" id="arCOG01871">
    <property type="taxonomic scope" value="Archaea"/>
</dbReference>
<dbReference type="PANTHER" id="PTHR19136">
    <property type="entry name" value="MOLYBDENUM COFACTOR GUANYLYLTRANSFERASE"/>
    <property type="match status" value="1"/>
</dbReference>
<accession>D2RGF0</accession>
<dbReference type="KEGG" id="apo:Arcpr_0305"/>
<dbReference type="GO" id="GO:0016779">
    <property type="term" value="F:nucleotidyltransferase activity"/>
    <property type="evidence" value="ECO:0007669"/>
    <property type="project" value="TreeGrafter"/>
</dbReference>
<protein>
    <submittedName>
        <fullName evidence="3">GTP:adenosylcobinamide-phosphateguanylyl transferase-like protein</fullName>
    </submittedName>
</protein>
<dbReference type="HOGENOM" id="CLU_098907_0_0_2"/>